<feature type="chain" id="PRO_5011731662" description="DUF4148 domain-containing protein" evidence="1">
    <location>
        <begin position="22"/>
        <end position="87"/>
    </location>
</feature>
<evidence type="ECO:0008006" key="4">
    <source>
        <dbReference type="Google" id="ProtNLM"/>
    </source>
</evidence>
<organism evidence="2 3">
    <name type="scientific">Paraburkholderia diazotrophica</name>
    <dbReference type="NCBI Taxonomy" id="667676"/>
    <lineage>
        <taxon>Bacteria</taxon>
        <taxon>Pseudomonadati</taxon>
        <taxon>Pseudomonadota</taxon>
        <taxon>Betaproteobacteria</taxon>
        <taxon>Burkholderiales</taxon>
        <taxon>Burkholderiaceae</taxon>
        <taxon>Paraburkholderia</taxon>
    </lineage>
</organism>
<sequence>MKAMILIPVAALSLSAMQVYAASDASTSSTVSESNTAMTTDSVGGMTAGATTSGASVGKTRAQVYQELIRAEKDGTLNRINESYGGN</sequence>
<name>A0A1H7BUR8_9BURK</name>
<keyword evidence="3" id="KW-1185">Reference proteome</keyword>
<gene>
    <name evidence="2" type="ORF">SAMN05192539_101929</name>
</gene>
<dbReference type="EMBL" id="FNYE01000019">
    <property type="protein sequence ID" value="SEJ81168.1"/>
    <property type="molecule type" value="Genomic_DNA"/>
</dbReference>
<keyword evidence="1" id="KW-0732">Signal</keyword>
<dbReference type="RefSeq" id="WP_090869213.1">
    <property type="nucleotide sequence ID" value="NZ_FNYE01000019.1"/>
</dbReference>
<accession>A0A1H7BUR8</accession>
<protein>
    <recommendedName>
        <fullName evidence="4">DUF4148 domain-containing protein</fullName>
    </recommendedName>
</protein>
<dbReference type="Pfam" id="PF13663">
    <property type="entry name" value="DUF4148"/>
    <property type="match status" value="1"/>
</dbReference>
<feature type="signal peptide" evidence="1">
    <location>
        <begin position="1"/>
        <end position="21"/>
    </location>
</feature>
<reference evidence="3" key="1">
    <citation type="submission" date="2016-10" db="EMBL/GenBank/DDBJ databases">
        <authorList>
            <person name="Varghese N."/>
            <person name="Submissions S."/>
        </authorList>
    </citation>
    <scope>NUCLEOTIDE SEQUENCE [LARGE SCALE GENOMIC DNA]</scope>
    <source>
        <strain evidence="3">LMG 26031</strain>
    </source>
</reference>
<proteinExistence type="predicted"/>
<dbReference type="AlphaFoldDB" id="A0A1H7BUR8"/>
<evidence type="ECO:0000313" key="3">
    <source>
        <dbReference type="Proteomes" id="UP000198866"/>
    </source>
</evidence>
<dbReference type="STRING" id="667676.SAMN05192539_101929"/>
<evidence type="ECO:0000313" key="2">
    <source>
        <dbReference type="EMBL" id="SEJ81168.1"/>
    </source>
</evidence>
<dbReference type="InterPro" id="IPR025421">
    <property type="entry name" value="DUF4148"/>
</dbReference>
<dbReference type="Proteomes" id="UP000198866">
    <property type="component" value="Unassembled WGS sequence"/>
</dbReference>
<evidence type="ECO:0000256" key="1">
    <source>
        <dbReference type="SAM" id="SignalP"/>
    </source>
</evidence>